<evidence type="ECO:0000313" key="2">
    <source>
        <dbReference type="Proteomes" id="UP000284021"/>
    </source>
</evidence>
<keyword evidence="2" id="KW-1185">Reference proteome</keyword>
<dbReference type="Proteomes" id="UP000284021">
    <property type="component" value="Unassembled WGS sequence"/>
</dbReference>
<protein>
    <submittedName>
        <fullName evidence="1">Uncharacterized protein</fullName>
    </submittedName>
</protein>
<reference evidence="1 2" key="1">
    <citation type="submission" date="2018-09" db="EMBL/GenBank/DDBJ databases">
        <authorList>
            <person name="Zhu H."/>
        </authorList>
    </citation>
    <scope>NUCLEOTIDE SEQUENCE [LARGE SCALE GENOMIC DNA]</scope>
    <source>
        <strain evidence="1 2">K1S02-6</strain>
    </source>
</reference>
<accession>A0A418XC64</accession>
<organism evidence="1 2">
    <name type="scientific">Pseudomonas cavernicola</name>
    <dbReference type="NCBI Taxonomy" id="2320866"/>
    <lineage>
        <taxon>Bacteria</taxon>
        <taxon>Pseudomonadati</taxon>
        <taxon>Pseudomonadota</taxon>
        <taxon>Gammaproteobacteria</taxon>
        <taxon>Pseudomonadales</taxon>
        <taxon>Pseudomonadaceae</taxon>
        <taxon>Pseudomonas</taxon>
    </lineage>
</organism>
<dbReference type="AlphaFoldDB" id="A0A418XC64"/>
<gene>
    <name evidence="1" type="ORF">D3879_18790</name>
</gene>
<comment type="caution">
    <text evidence="1">The sequence shown here is derived from an EMBL/GenBank/DDBJ whole genome shotgun (WGS) entry which is preliminary data.</text>
</comment>
<sequence>MFNAFPQTLFSLTLNGVKHALQVLVVIGNEPIGKPAYSTLTRPASGQAIPEALLRMFNDGACDAHKSVAVPR</sequence>
<dbReference type="EMBL" id="QYUR01000006">
    <property type="protein sequence ID" value="RJG10089.1"/>
    <property type="molecule type" value="Genomic_DNA"/>
</dbReference>
<proteinExistence type="predicted"/>
<evidence type="ECO:0000313" key="1">
    <source>
        <dbReference type="EMBL" id="RJG10089.1"/>
    </source>
</evidence>
<name>A0A418XC64_9PSED</name>